<dbReference type="SMART" id="SM00855">
    <property type="entry name" value="PGAM"/>
    <property type="match status" value="1"/>
</dbReference>
<dbReference type="KEGG" id="cthr:CTHT_0044310"/>
<gene>
    <name evidence="2" type="ORF">CTHT_0044310</name>
</gene>
<dbReference type="CDD" id="cd07067">
    <property type="entry name" value="HP_PGM_like"/>
    <property type="match status" value="1"/>
</dbReference>
<dbReference type="Pfam" id="PF00300">
    <property type="entry name" value="His_Phos_1"/>
    <property type="match status" value="1"/>
</dbReference>
<keyword evidence="3" id="KW-1185">Reference proteome</keyword>
<evidence type="ECO:0000313" key="2">
    <source>
        <dbReference type="EMBL" id="EGS19938.1"/>
    </source>
</evidence>
<dbReference type="InterPro" id="IPR029033">
    <property type="entry name" value="His_PPase_superfam"/>
</dbReference>
<dbReference type="InterPro" id="IPR050275">
    <property type="entry name" value="PGM_Phosphatase"/>
</dbReference>
<dbReference type="InterPro" id="IPR013078">
    <property type="entry name" value="His_Pase_superF_clade-1"/>
</dbReference>
<dbReference type="RefSeq" id="XP_006694823.1">
    <property type="nucleotide sequence ID" value="XM_006694760.1"/>
</dbReference>
<feature type="region of interest" description="Disordered" evidence="1">
    <location>
        <begin position="227"/>
        <end position="246"/>
    </location>
</feature>
<dbReference type="EMBL" id="GL988043">
    <property type="protein sequence ID" value="EGS19938.1"/>
    <property type="molecule type" value="Genomic_DNA"/>
</dbReference>
<dbReference type="GO" id="GO:0016791">
    <property type="term" value="F:phosphatase activity"/>
    <property type="evidence" value="ECO:0007669"/>
    <property type="project" value="TreeGrafter"/>
</dbReference>
<dbReference type="Proteomes" id="UP000008066">
    <property type="component" value="Unassembled WGS sequence"/>
</dbReference>
<sequence>MTIYIYLVRHAQGQHNVAADHTLRDPDLTALGIEQSTQLAISFPYHDRITHLISSPMRRTLRTCFYGFKNRGKGDDNGTRKPILALPELQELSTMPCDVGSSVAKLDAEFNTSEEKVVDLSELPDGWQLFKLDSNSLFAPNMDRLEKRAWQARRRLREIGQKYERDHPGQDAHIVVVSHGAFIHFLTGDWEGMTKEGQAGTDWRNAEWRVFEFVEGDEDEVRLRETEESWRRRKGDTPRLTETQQRELKTNVEKVLEEDKKEWKKVTVCFQE</sequence>
<dbReference type="SUPFAM" id="SSF53254">
    <property type="entry name" value="Phosphoglycerate mutase-like"/>
    <property type="match status" value="1"/>
</dbReference>
<dbReference type="eggNOG" id="KOG4754">
    <property type="taxonomic scope" value="Eukaryota"/>
</dbReference>
<proteinExistence type="predicted"/>
<name>G0S927_CHATD</name>
<dbReference type="OrthoDB" id="496981at2759"/>
<reference evidence="2 3" key="1">
    <citation type="journal article" date="2011" name="Cell">
        <title>Insight into structure and assembly of the nuclear pore complex by utilizing the genome of a eukaryotic thermophile.</title>
        <authorList>
            <person name="Amlacher S."/>
            <person name="Sarges P."/>
            <person name="Flemming D."/>
            <person name="van Noort V."/>
            <person name="Kunze R."/>
            <person name="Devos D.P."/>
            <person name="Arumugam M."/>
            <person name="Bork P."/>
            <person name="Hurt E."/>
        </authorList>
    </citation>
    <scope>NUCLEOTIDE SEQUENCE [LARGE SCALE GENOMIC DNA]</scope>
    <source>
        <strain evidence="3">DSM 1495 / CBS 144.50 / IMI 039719</strain>
    </source>
</reference>
<dbReference type="GO" id="GO:0005737">
    <property type="term" value="C:cytoplasm"/>
    <property type="evidence" value="ECO:0007669"/>
    <property type="project" value="TreeGrafter"/>
</dbReference>
<dbReference type="Gene3D" id="3.40.50.1240">
    <property type="entry name" value="Phosphoglycerate mutase-like"/>
    <property type="match status" value="1"/>
</dbReference>
<dbReference type="HOGENOM" id="CLU_039184_1_0_1"/>
<dbReference type="PANTHER" id="PTHR48100">
    <property type="entry name" value="BROAD-SPECIFICITY PHOSPHATASE YOR283W-RELATED"/>
    <property type="match status" value="1"/>
</dbReference>
<organism evidence="3">
    <name type="scientific">Chaetomium thermophilum (strain DSM 1495 / CBS 144.50 / IMI 039719)</name>
    <name type="common">Thermochaetoides thermophila</name>
    <dbReference type="NCBI Taxonomy" id="759272"/>
    <lineage>
        <taxon>Eukaryota</taxon>
        <taxon>Fungi</taxon>
        <taxon>Dikarya</taxon>
        <taxon>Ascomycota</taxon>
        <taxon>Pezizomycotina</taxon>
        <taxon>Sordariomycetes</taxon>
        <taxon>Sordariomycetidae</taxon>
        <taxon>Sordariales</taxon>
        <taxon>Chaetomiaceae</taxon>
        <taxon>Thermochaetoides</taxon>
    </lineage>
</organism>
<evidence type="ECO:0000313" key="3">
    <source>
        <dbReference type="Proteomes" id="UP000008066"/>
    </source>
</evidence>
<dbReference type="PANTHER" id="PTHR48100:SF54">
    <property type="entry name" value="PHOSPHATASE SPAC5H10.03-RELATED"/>
    <property type="match status" value="1"/>
</dbReference>
<dbReference type="OMA" id="HDKITHL"/>
<protein>
    <submittedName>
        <fullName evidence="2">Phosphoglycerate mutase family-like protein</fullName>
    </submittedName>
</protein>
<dbReference type="AlphaFoldDB" id="G0S927"/>
<evidence type="ECO:0000256" key="1">
    <source>
        <dbReference type="SAM" id="MobiDB-lite"/>
    </source>
</evidence>
<accession>G0S927</accession>
<dbReference type="GeneID" id="18258469"/>